<dbReference type="Gene3D" id="3.30.10.20">
    <property type="match status" value="3"/>
</dbReference>
<organism evidence="3 4">
    <name type="scientific">Phycicoccus flavus</name>
    <dbReference type="NCBI Taxonomy" id="2502783"/>
    <lineage>
        <taxon>Bacteria</taxon>
        <taxon>Bacillati</taxon>
        <taxon>Actinomycetota</taxon>
        <taxon>Actinomycetes</taxon>
        <taxon>Micrococcales</taxon>
        <taxon>Intrasporangiaceae</taxon>
        <taxon>Phycicoccus</taxon>
    </lineage>
</organism>
<feature type="region of interest" description="Disordered" evidence="1">
    <location>
        <begin position="226"/>
        <end position="261"/>
    </location>
</feature>
<evidence type="ECO:0000313" key="4">
    <source>
        <dbReference type="Proteomes" id="UP000287866"/>
    </source>
</evidence>
<dbReference type="AlphaFoldDB" id="A0A8T6R2K2"/>
<dbReference type="PROSITE" id="PS51178">
    <property type="entry name" value="PASTA"/>
    <property type="match status" value="2"/>
</dbReference>
<protein>
    <submittedName>
        <fullName evidence="3">PASTA domain-containing protein</fullName>
    </submittedName>
</protein>
<dbReference type="EMBL" id="SAYU02000024">
    <property type="protein sequence ID" value="NHA68207.1"/>
    <property type="molecule type" value="Genomic_DNA"/>
</dbReference>
<comment type="caution">
    <text evidence="3">The sequence shown here is derived from an EMBL/GenBank/DDBJ whole genome shotgun (WGS) entry which is preliminary data.</text>
</comment>
<feature type="compositionally biased region" description="Polar residues" evidence="1">
    <location>
        <begin position="165"/>
        <end position="176"/>
    </location>
</feature>
<evidence type="ECO:0000313" key="3">
    <source>
        <dbReference type="EMBL" id="NHA68207.1"/>
    </source>
</evidence>
<accession>A0A8T6R2K2</accession>
<proteinExistence type="predicted"/>
<name>A0A8T6R2K2_9MICO</name>
<evidence type="ECO:0000259" key="2">
    <source>
        <dbReference type="PROSITE" id="PS51178"/>
    </source>
</evidence>
<dbReference type="SUPFAM" id="SSF54184">
    <property type="entry name" value="Penicillin-binding protein 2x (pbp-2x), c-terminal domain"/>
    <property type="match status" value="1"/>
</dbReference>
<dbReference type="Proteomes" id="UP000287866">
    <property type="component" value="Unassembled WGS sequence"/>
</dbReference>
<dbReference type="Pfam" id="PF03793">
    <property type="entry name" value="PASTA"/>
    <property type="match status" value="3"/>
</dbReference>
<evidence type="ECO:0000256" key="1">
    <source>
        <dbReference type="SAM" id="MobiDB-lite"/>
    </source>
</evidence>
<feature type="region of interest" description="Disordered" evidence="1">
    <location>
        <begin position="165"/>
        <end position="184"/>
    </location>
</feature>
<dbReference type="SMART" id="SM00740">
    <property type="entry name" value="PASTA"/>
    <property type="match status" value="3"/>
</dbReference>
<keyword evidence="4" id="KW-1185">Reference proteome</keyword>
<reference evidence="3" key="1">
    <citation type="submission" date="2020-03" db="EMBL/GenBank/DDBJ databases">
        <title>Phycicoccus flavus sp. nov., a novel endophytic actinobacterium isolated from branch of Kandelia candel.</title>
        <authorList>
            <person name="Tuo L."/>
        </authorList>
    </citation>
    <scope>NUCLEOTIDE SEQUENCE</scope>
    <source>
        <strain evidence="3">CMS6Z-2</strain>
    </source>
</reference>
<gene>
    <name evidence="3" type="ORF">EPD83_009100</name>
</gene>
<feature type="domain" description="PASTA" evidence="2">
    <location>
        <begin position="1"/>
        <end position="64"/>
    </location>
</feature>
<dbReference type="CDD" id="cd06577">
    <property type="entry name" value="PASTA_pknB"/>
    <property type="match status" value="3"/>
</dbReference>
<sequence length="261" mass="27115">MAVVVPAVEGRTRREALEALESAGLTVLVTSRPSAEAAGTVLRQSVSDGTPLRPGERVRLVVASPYPKVPKVVGKTKVKGVLALRAAGFRTRVTTRMVPMQKVGRVLRTSAAADTRRRPGTRLTLVVGVPFPEIPAVLTVSRSAAAQRLSAAGFRVRTRTRVVESGTTGRVLSQSPAAGERRRPGSAVTLTVAKVVIPEPPPPPPSNCTDGYSPCLAPASDYDCAGGSGNGPEYATGPIRVTGSDPYDLDADGDGIACENG</sequence>
<feature type="domain" description="PASTA" evidence="2">
    <location>
        <begin position="128"/>
        <end position="194"/>
    </location>
</feature>
<dbReference type="InterPro" id="IPR005543">
    <property type="entry name" value="PASTA_dom"/>
</dbReference>